<sequence length="132" mass="14260">MSFLLINLVVLAVVAAAGVLAYAQMQQWSEAEEAIVPAPGIDYAALQAHWRGLAPARDWESLRAQVRRWHEAAASSAGPDRCEEVARNLNQAVFRFAVPGEPLALGRTPVDGGADRQAAAYCPARVRGRTRP</sequence>
<reference evidence="1 2" key="1">
    <citation type="journal article" date="2020" name="Nature">
        <title>Bacterial chemolithoautotrophy via manganese oxidation.</title>
        <authorList>
            <person name="Yu H."/>
            <person name="Leadbetter J.R."/>
        </authorList>
    </citation>
    <scope>NUCLEOTIDE SEQUENCE [LARGE SCALE GENOMIC DNA]</scope>
    <source>
        <strain evidence="1 2">RBP-1</strain>
    </source>
</reference>
<evidence type="ECO:0000313" key="2">
    <source>
        <dbReference type="Proteomes" id="UP000521868"/>
    </source>
</evidence>
<proteinExistence type="predicted"/>
<evidence type="ECO:0000313" key="1">
    <source>
        <dbReference type="EMBL" id="NKE64205.1"/>
    </source>
</evidence>
<accession>A0A7X6DBN3</accession>
<protein>
    <submittedName>
        <fullName evidence="1">Uncharacterized protein</fullName>
    </submittedName>
</protein>
<dbReference type="AlphaFoldDB" id="A0A7X6DBN3"/>
<keyword evidence="2" id="KW-1185">Reference proteome</keyword>
<organism evidence="1 2">
    <name type="scientific">Ramlibacter lithotrophicus</name>
    <dbReference type="NCBI Taxonomy" id="2606681"/>
    <lineage>
        <taxon>Bacteria</taxon>
        <taxon>Pseudomonadati</taxon>
        <taxon>Pseudomonadota</taxon>
        <taxon>Betaproteobacteria</taxon>
        <taxon>Burkholderiales</taxon>
        <taxon>Comamonadaceae</taxon>
        <taxon>Ramlibacter</taxon>
    </lineage>
</organism>
<dbReference type="Proteomes" id="UP000521868">
    <property type="component" value="Unassembled WGS sequence"/>
</dbReference>
<name>A0A7X6DBN3_9BURK</name>
<comment type="caution">
    <text evidence="1">The sequence shown here is derived from an EMBL/GenBank/DDBJ whole genome shotgun (WGS) entry which is preliminary data.</text>
</comment>
<gene>
    <name evidence="1" type="ORF">RAMLITH_00090</name>
</gene>
<dbReference type="EMBL" id="VTOX01000001">
    <property type="protein sequence ID" value="NKE64205.1"/>
    <property type="molecule type" value="Genomic_DNA"/>
</dbReference>
<dbReference type="RefSeq" id="WP_168105320.1">
    <property type="nucleotide sequence ID" value="NZ_VTOX01000001.1"/>
</dbReference>